<proteinExistence type="predicted"/>
<dbReference type="Proteomes" id="UP000460272">
    <property type="component" value="Unassembled WGS sequence"/>
</dbReference>
<dbReference type="RefSeq" id="WP_145853395.1">
    <property type="nucleotide sequence ID" value="NZ_RPFW01000002.1"/>
</dbReference>
<gene>
    <name evidence="3" type="ORF">EAS64_14460</name>
</gene>
<protein>
    <submittedName>
        <fullName evidence="3">Glycosyltransferase</fullName>
    </submittedName>
</protein>
<evidence type="ECO:0000313" key="3">
    <source>
        <dbReference type="EMBL" id="TVZ05694.1"/>
    </source>
</evidence>
<evidence type="ECO:0000313" key="4">
    <source>
        <dbReference type="Proteomes" id="UP000460272"/>
    </source>
</evidence>
<evidence type="ECO:0000256" key="1">
    <source>
        <dbReference type="ARBA" id="ARBA00022679"/>
    </source>
</evidence>
<dbReference type="GO" id="GO:0016757">
    <property type="term" value="F:glycosyltransferase activity"/>
    <property type="evidence" value="ECO:0007669"/>
    <property type="project" value="InterPro"/>
</dbReference>
<keyword evidence="1 3" id="KW-0808">Transferase</keyword>
<evidence type="ECO:0000259" key="2">
    <source>
        <dbReference type="Pfam" id="PF00534"/>
    </source>
</evidence>
<organism evidence="3 4">
    <name type="scientific">Trebonia kvetii</name>
    <dbReference type="NCBI Taxonomy" id="2480626"/>
    <lineage>
        <taxon>Bacteria</taxon>
        <taxon>Bacillati</taxon>
        <taxon>Actinomycetota</taxon>
        <taxon>Actinomycetes</taxon>
        <taxon>Streptosporangiales</taxon>
        <taxon>Treboniaceae</taxon>
        <taxon>Trebonia</taxon>
    </lineage>
</organism>
<accession>A0A6P2C2U7</accession>
<dbReference type="InterPro" id="IPR001296">
    <property type="entry name" value="Glyco_trans_1"/>
</dbReference>
<dbReference type="Pfam" id="PF00534">
    <property type="entry name" value="Glycos_transf_1"/>
    <property type="match status" value="1"/>
</dbReference>
<dbReference type="CDD" id="cd03801">
    <property type="entry name" value="GT4_PimA-like"/>
    <property type="match status" value="1"/>
</dbReference>
<dbReference type="AlphaFoldDB" id="A0A6P2C2U7"/>
<dbReference type="EMBL" id="RPFW01000002">
    <property type="protein sequence ID" value="TVZ05694.1"/>
    <property type="molecule type" value="Genomic_DNA"/>
</dbReference>
<sequence length="375" mass="40258">MHVVVCTVVHHPADARIFYREIQALLDAGHDVTYIAPHNESAQPVPDENQDHPERLRGSLRTVTIPRAVGRRRLGALRAARAAMAAQSAGADLLLVHDPELLLVLPPKSKRPPTVWDIHEDTVAALTTKAWLPGWLRPVAAGGVARAEHLAERRLHLILAEHGYNDRFTGTHPVVPNTTSVPAKAAPPSGPRRVVYVGWLSPDRGSAEMVELGRLLKPHGIAVELIGQADPAARAHIEAAGDAVRWHGFVPNAEALRLVEGSLAGLSLLQDEPNFRHSMPTKVAEYMARGVPVVSTPLPLAVELVEAADGGFVVPFNDPGGAADAIHKLDADPDLRVKMGLRAHEYALANLAWPPHAAAFVAQLESWAAAGRTPA</sequence>
<name>A0A6P2C2U7_9ACTN</name>
<keyword evidence="4" id="KW-1185">Reference proteome</keyword>
<dbReference type="PANTHER" id="PTHR12526">
    <property type="entry name" value="GLYCOSYLTRANSFERASE"/>
    <property type="match status" value="1"/>
</dbReference>
<dbReference type="SUPFAM" id="SSF53756">
    <property type="entry name" value="UDP-Glycosyltransferase/glycogen phosphorylase"/>
    <property type="match status" value="1"/>
</dbReference>
<reference evidence="3 4" key="1">
    <citation type="submission" date="2018-11" db="EMBL/GenBank/DDBJ databases">
        <title>Trebonia kvetii gen.nov., sp.nov., a novel acidophilic actinobacterium, and proposal of the new actinobacterial family Treboniaceae fam. nov.</title>
        <authorList>
            <person name="Rapoport D."/>
            <person name="Sagova-Mareckova M."/>
            <person name="Sedlacek I."/>
            <person name="Provaznik J."/>
            <person name="Kralova S."/>
            <person name="Pavlinic D."/>
            <person name="Benes V."/>
            <person name="Kopecky J."/>
        </authorList>
    </citation>
    <scope>NUCLEOTIDE SEQUENCE [LARGE SCALE GENOMIC DNA]</scope>
    <source>
        <strain evidence="3 4">15Tr583</strain>
    </source>
</reference>
<feature type="domain" description="Glycosyl transferase family 1" evidence="2">
    <location>
        <begin position="183"/>
        <end position="343"/>
    </location>
</feature>
<dbReference type="OrthoDB" id="477186at2"/>
<comment type="caution">
    <text evidence="3">The sequence shown here is derived from an EMBL/GenBank/DDBJ whole genome shotgun (WGS) entry which is preliminary data.</text>
</comment>
<dbReference type="Gene3D" id="3.40.50.2000">
    <property type="entry name" value="Glycogen Phosphorylase B"/>
    <property type="match status" value="2"/>
</dbReference>